<dbReference type="PRINTS" id="PR02001">
    <property type="entry name" value="GCR1CAMPR"/>
</dbReference>
<evidence type="ECO:0000313" key="11">
    <source>
        <dbReference type="EMBL" id="EGC36490.1"/>
    </source>
</evidence>
<evidence type="ECO:0000256" key="1">
    <source>
        <dbReference type="ARBA" id="ARBA00004141"/>
    </source>
</evidence>
<feature type="transmembrane region" description="Helical" evidence="9">
    <location>
        <begin position="82"/>
        <end position="104"/>
    </location>
</feature>
<evidence type="ECO:0000256" key="2">
    <source>
        <dbReference type="ARBA" id="ARBA00022692"/>
    </source>
</evidence>
<dbReference type="SUPFAM" id="SSF81321">
    <property type="entry name" value="Family A G protein-coupled receptor-like"/>
    <property type="match status" value="1"/>
</dbReference>
<keyword evidence="3 9" id="KW-1133">Transmembrane helix</keyword>
<dbReference type="PANTHER" id="PTHR45902:SF1">
    <property type="entry name" value="LATROPHILIN RECEPTOR-LIKE PROTEIN A"/>
    <property type="match status" value="1"/>
</dbReference>
<evidence type="ECO:0000313" key="12">
    <source>
        <dbReference type="Proteomes" id="UP000001064"/>
    </source>
</evidence>
<dbReference type="GO" id="GO:0030552">
    <property type="term" value="F:cAMP binding"/>
    <property type="evidence" value="ECO:0007669"/>
    <property type="project" value="InterPro"/>
</dbReference>
<dbReference type="PANTHER" id="PTHR45902">
    <property type="entry name" value="LATROPHILIN RECEPTOR-LIKE PROTEIN A"/>
    <property type="match status" value="1"/>
</dbReference>
<dbReference type="PROSITE" id="PS50261">
    <property type="entry name" value="G_PROTEIN_RECEP_F2_4"/>
    <property type="match status" value="1"/>
</dbReference>
<dbReference type="InterPro" id="IPR017981">
    <property type="entry name" value="GPCR_2-like_7TM"/>
</dbReference>
<keyword evidence="4" id="KW-0297">G-protein coupled receptor</keyword>
<evidence type="ECO:0000256" key="4">
    <source>
        <dbReference type="ARBA" id="ARBA00023040"/>
    </source>
</evidence>
<proteinExistence type="predicted"/>
<dbReference type="InterPro" id="IPR022343">
    <property type="entry name" value="GCR1-cAMP_receptor"/>
</dbReference>
<dbReference type="Gene3D" id="1.20.1070.10">
    <property type="entry name" value="Rhodopsin 7-helix transmembrane proteins"/>
    <property type="match status" value="1"/>
</dbReference>
<dbReference type="AlphaFoldDB" id="F0ZHV8"/>
<protein>
    <recommendedName>
        <fullName evidence="10">G-protein coupled receptors family 2 profile 2 domain-containing protein</fullName>
    </recommendedName>
</protein>
<evidence type="ECO:0000256" key="9">
    <source>
        <dbReference type="SAM" id="Phobius"/>
    </source>
</evidence>
<feature type="region of interest" description="Disordered" evidence="8">
    <location>
        <begin position="289"/>
        <end position="327"/>
    </location>
</feature>
<dbReference type="PRINTS" id="PR00247">
    <property type="entry name" value="GPCRCAMP"/>
</dbReference>
<dbReference type="Proteomes" id="UP000001064">
    <property type="component" value="Unassembled WGS sequence"/>
</dbReference>
<evidence type="ECO:0000256" key="6">
    <source>
        <dbReference type="ARBA" id="ARBA00023170"/>
    </source>
</evidence>
<dbReference type="eggNOG" id="KOG4193">
    <property type="taxonomic scope" value="Eukaryota"/>
</dbReference>
<dbReference type="InterPro" id="IPR053231">
    <property type="entry name" value="GPCR_LN-TM7"/>
</dbReference>
<name>F0ZHV8_DICPU</name>
<feature type="transmembrane region" description="Helical" evidence="9">
    <location>
        <begin position="151"/>
        <end position="174"/>
    </location>
</feature>
<dbReference type="InterPro" id="IPR000832">
    <property type="entry name" value="GPCR_2_secretin-like"/>
</dbReference>
<dbReference type="OMA" id="FVWVTCI"/>
<dbReference type="CDD" id="cd15040">
    <property type="entry name" value="7tmB2_Adhesion"/>
    <property type="match status" value="1"/>
</dbReference>
<dbReference type="GO" id="GO:0007166">
    <property type="term" value="P:cell surface receptor signaling pathway"/>
    <property type="evidence" value="ECO:0007669"/>
    <property type="project" value="InterPro"/>
</dbReference>
<keyword evidence="2 9" id="KW-0812">Transmembrane</keyword>
<feature type="domain" description="G-protein coupled receptors family 2 profile 2" evidence="10">
    <location>
        <begin position="12"/>
        <end position="254"/>
    </location>
</feature>
<comment type="subcellular location">
    <subcellularLocation>
        <location evidence="1">Membrane</location>
        <topology evidence="1">Multi-pass membrane protein</topology>
    </subcellularLocation>
</comment>
<gene>
    <name evidence="11" type="ORF">DICPUDRAFT_151051</name>
</gene>
<dbReference type="InParanoid" id="F0ZHV8"/>
<dbReference type="VEuPathDB" id="AmoebaDB:DICPUDRAFT_151051"/>
<keyword evidence="7" id="KW-0807">Transducer</keyword>
<dbReference type="GO" id="GO:0004930">
    <property type="term" value="F:G protein-coupled receptor activity"/>
    <property type="evidence" value="ECO:0007669"/>
    <property type="project" value="UniProtKB-KW"/>
</dbReference>
<keyword evidence="6" id="KW-0675">Receptor</keyword>
<evidence type="ECO:0000256" key="5">
    <source>
        <dbReference type="ARBA" id="ARBA00023136"/>
    </source>
</evidence>
<keyword evidence="12" id="KW-1185">Reference proteome</keyword>
<evidence type="ECO:0000259" key="10">
    <source>
        <dbReference type="PROSITE" id="PS50261"/>
    </source>
</evidence>
<feature type="transmembrane region" description="Helical" evidence="9">
    <location>
        <begin position="200"/>
        <end position="221"/>
    </location>
</feature>
<evidence type="ECO:0000256" key="3">
    <source>
        <dbReference type="ARBA" id="ARBA00022989"/>
    </source>
</evidence>
<dbReference type="RefSeq" id="XP_003287003.1">
    <property type="nucleotide sequence ID" value="XM_003286955.1"/>
</dbReference>
<feature type="transmembrane region" description="Helical" evidence="9">
    <location>
        <begin position="233"/>
        <end position="252"/>
    </location>
</feature>
<organism evidence="11 12">
    <name type="scientific">Dictyostelium purpureum</name>
    <name type="common">Slime mold</name>
    <dbReference type="NCBI Taxonomy" id="5786"/>
    <lineage>
        <taxon>Eukaryota</taxon>
        <taxon>Amoebozoa</taxon>
        <taxon>Evosea</taxon>
        <taxon>Eumycetozoa</taxon>
        <taxon>Dictyostelia</taxon>
        <taxon>Dictyosteliales</taxon>
        <taxon>Dictyosteliaceae</taxon>
        <taxon>Dictyostelium</taxon>
    </lineage>
</organism>
<keyword evidence="5 9" id="KW-0472">Membrane</keyword>
<dbReference type="KEGG" id="dpp:DICPUDRAFT_151051"/>
<dbReference type="GeneID" id="10500571"/>
<dbReference type="InterPro" id="IPR000848">
    <property type="entry name" value="GPCR_cAMP"/>
</dbReference>
<feature type="transmembrane region" description="Helical" evidence="9">
    <location>
        <begin position="12"/>
        <end position="38"/>
    </location>
</feature>
<accession>F0ZHV8</accession>
<evidence type="ECO:0000256" key="7">
    <source>
        <dbReference type="ARBA" id="ARBA00023224"/>
    </source>
</evidence>
<dbReference type="Pfam" id="PF00002">
    <property type="entry name" value="7tm_2"/>
    <property type="match status" value="1"/>
</dbReference>
<dbReference type="EMBL" id="GL871025">
    <property type="protein sequence ID" value="EGC36490.1"/>
    <property type="molecule type" value="Genomic_DNA"/>
</dbReference>
<reference evidence="12" key="1">
    <citation type="journal article" date="2011" name="Genome Biol.">
        <title>Comparative genomics of the social amoebae Dictyostelium discoideum and Dictyostelium purpureum.</title>
        <authorList>
            <consortium name="US DOE Joint Genome Institute (JGI-PGF)"/>
            <person name="Sucgang R."/>
            <person name="Kuo A."/>
            <person name="Tian X."/>
            <person name="Salerno W."/>
            <person name="Parikh A."/>
            <person name="Feasley C.L."/>
            <person name="Dalin E."/>
            <person name="Tu H."/>
            <person name="Huang E."/>
            <person name="Barry K."/>
            <person name="Lindquist E."/>
            <person name="Shapiro H."/>
            <person name="Bruce D."/>
            <person name="Schmutz J."/>
            <person name="Salamov A."/>
            <person name="Fey P."/>
            <person name="Gaudet P."/>
            <person name="Anjard C."/>
            <person name="Babu M.M."/>
            <person name="Basu S."/>
            <person name="Bushmanova Y."/>
            <person name="van der Wel H."/>
            <person name="Katoh-Kurasawa M."/>
            <person name="Dinh C."/>
            <person name="Coutinho P.M."/>
            <person name="Saito T."/>
            <person name="Elias M."/>
            <person name="Schaap P."/>
            <person name="Kay R.R."/>
            <person name="Henrissat B."/>
            <person name="Eichinger L."/>
            <person name="Rivero F."/>
            <person name="Putnam N.H."/>
            <person name="West C.M."/>
            <person name="Loomis W.F."/>
            <person name="Chisholm R.L."/>
            <person name="Shaulsky G."/>
            <person name="Strassmann J.E."/>
            <person name="Queller D.C."/>
            <person name="Kuspa A."/>
            <person name="Grigoriev I.V."/>
        </authorList>
    </citation>
    <scope>NUCLEOTIDE SEQUENCE [LARGE SCALE GENOMIC DNA]</scope>
    <source>
        <strain evidence="12">QSDP1</strain>
    </source>
</reference>
<dbReference type="OrthoDB" id="100006at2759"/>
<dbReference type="STRING" id="5786.F0ZHV8"/>
<dbReference type="GO" id="GO:0016020">
    <property type="term" value="C:membrane"/>
    <property type="evidence" value="ECO:0007669"/>
    <property type="project" value="UniProtKB-SubCell"/>
</dbReference>
<feature type="transmembrane region" description="Helical" evidence="9">
    <location>
        <begin position="45"/>
        <end position="62"/>
    </location>
</feature>
<sequence>MKTSYDNLNIALGYITDIFLCLSIIGSFLTIFTFILFYRLRSFPIRLIVYLCFSIFFAHLFFEVSYRSAENLFCIPSAILIHYFFLADFFWTFCVSFNFFQMIVKRNRDAESFELYYHLISWGIPLVIVILCSSFQKYINKGGFCYLENDLPIYLGFFVPGLIIVCANSITFFFTAREIQKTFKHSPPTKKKEKSKQFRVYFSIFISIGFSWLFGFITVFFKNGSIPQYIFQILFSITTTLQGFLIFVSYCLNNKVFAHYARALTALGVPFFERFQHLDSTSATGTYNNTSNGTHLRTMSDYSKNTNQNTESTDSSVSIKNSAQQPA</sequence>
<evidence type="ECO:0000256" key="8">
    <source>
        <dbReference type="SAM" id="MobiDB-lite"/>
    </source>
</evidence>
<feature type="transmembrane region" description="Helical" evidence="9">
    <location>
        <begin position="116"/>
        <end position="139"/>
    </location>
</feature>